<evidence type="ECO:0000256" key="2">
    <source>
        <dbReference type="SAM" id="MobiDB-lite"/>
    </source>
</evidence>
<dbReference type="AlphaFoldDB" id="A0A7X3EY45"/>
<dbReference type="InterPro" id="IPR036629">
    <property type="entry name" value="YjbJ_sf"/>
</dbReference>
<feature type="domain" description="CsbD-like" evidence="3">
    <location>
        <begin position="6"/>
        <end position="57"/>
    </location>
</feature>
<dbReference type="EMBL" id="WEIK01000001">
    <property type="protein sequence ID" value="MVF47913.1"/>
    <property type="molecule type" value="Genomic_DNA"/>
</dbReference>
<comment type="caution">
    <text evidence="4">The sequence shown here is derived from an EMBL/GenBank/DDBJ whole genome shotgun (WGS) entry which is preliminary data.</text>
</comment>
<dbReference type="RefSeq" id="WP_060501335.1">
    <property type="nucleotide sequence ID" value="NZ_AP022473.1"/>
</dbReference>
<accession>A0A7X3EY45</accession>
<gene>
    <name evidence="4" type="ORF">F9Z43_00765</name>
</gene>
<dbReference type="InterPro" id="IPR008462">
    <property type="entry name" value="CsbD"/>
</dbReference>
<name>A0A7X3EY45_9PSED</name>
<dbReference type="Pfam" id="PF05532">
    <property type="entry name" value="CsbD"/>
    <property type="match status" value="1"/>
</dbReference>
<evidence type="ECO:0000313" key="4">
    <source>
        <dbReference type="EMBL" id="MVF47913.1"/>
    </source>
</evidence>
<evidence type="ECO:0000313" key="5">
    <source>
        <dbReference type="Proteomes" id="UP000440965"/>
    </source>
</evidence>
<proteinExistence type="inferred from homology"/>
<dbReference type="Proteomes" id="UP000440965">
    <property type="component" value="Unassembled WGS sequence"/>
</dbReference>
<feature type="region of interest" description="Disordered" evidence="2">
    <location>
        <begin position="40"/>
        <end position="59"/>
    </location>
</feature>
<comment type="similarity">
    <text evidence="1">Belongs to the UPF0337 (CsbD) family.</text>
</comment>
<organism evidence="4 5">
    <name type="scientific">Pseudomonas monteilii</name>
    <dbReference type="NCBI Taxonomy" id="76759"/>
    <lineage>
        <taxon>Bacteria</taxon>
        <taxon>Pseudomonadati</taxon>
        <taxon>Pseudomonadota</taxon>
        <taxon>Gammaproteobacteria</taxon>
        <taxon>Pseudomonadales</taxon>
        <taxon>Pseudomonadaceae</taxon>
        <taxon>Pseudomonas</taxon>
    </lineage>
</organism>
<evidence type="ECO:0000256" key="1">
    <source>
        <dbReference type="ARBA" id="ARBA00009129"/>
    </source>
</evidence>
<reference evidence="4 5" key="1">
    <citation type="submission" date="2019-10" db="EMBL/GenBank/DDBJ databases">
        <title>XDR Pseudomonas monteilii producing IMP-16 from LCR.</title>
        <authorList>
            <person name="Ballaben A."/>
            <person name="Doi Y."/>
        </authorList>
    </citation>
    <scope>NUCLEOTIDE SEQUENCE [LARGE SCALE GENOMIC DNA]</scope>
    <source>
        <strain evidence="4 5">597/14</strain>
    </source>
</reference>
<protein>
    <submittedName>
        <fullName evidence="4">CsbD family protein</fullName>
    </submittedName>
</protein>
<dbReference type="SUPFAM" id="SSF69047">
    <property type="entry name" value="Hypothetical protein YjbJ"/>
    <property type="match status" value="1"/>
</dbReference>
<sequence>MSSTSDKVKGMANEAVGKVKQAIGKATGDTELELKGKLQEKKGEAQQVVGDVKDAVNKD</sequence>
<dbReference type="Gene3D" id="1.10.1470.10">
    <property type="entry name" value="YjbJ"/>
    <property type="match status" value="1"/>
</dbReference>
<evidence type="ECO:0000259" key="3">
    <source>
        <dbReference type="Pfam" id="PF05532"/>
    </source>
</evidence>